<dbReference type="AlphaFoldDB" id="A0A9W9L706"/>
<reference evidence="2" key="1">
    <citation type="submission" date="2022-11" db="EMBL/GenBank/DDBJ databases">
        <authorList>
            <person name="Petersen C."/>
        </authorList>
    </citation>
    <scope>NUCLEOTIDE SEQUENCE</scope>
    <source>
        <strain evidence="2">IBT 22155</strain>
    </source>
</reference>
<feature type="compositionally biased region" description="Acidic residues" evidence="1">
    <location>
        <begin position="303"/>
        <end position="318"/>
    </location>
</feature>
<comment type="caution">
    <text evidence="2">The sequence shown here is derived from an EMBL/GenBank/DDBJ whole genome shotgun (WGS) entry which is preliminary data.</text>
</comment>
<feature type="compositionally biased region" description="Polar residues" evidence="1">
    <location>
        <begin position="278"/>
        <end position="288"/>
    </location>
</feature>
<accession>A0A9W9L706</accession>
<dbReference type="RefSeq" id="XP_056524129.1">
    <property type="nucleotide sequence ID" value="XM_056662016.1"/>
</dbReference>
<sequence>MPPAAEPDSLKARGSQLTTYAAKHPHIRIPKEARDFLKQFPILPDKSPSPRGSRSRRRGQPNAYPPEWTVDPDKFRSDLSSFIRTARAKATGTPAVSTPTVPGAFPKENTVSFAEPIHTVIQTLPRPASAPPSTEAPRRFINKTISTTGASTAALANMSQQAPSSQGQQRCPSQQWAPATTAVAQPAQTTTACPRLAPSPPLMFQPTVTQPYEFPGYQAVPNPYYNPPSASAEEVAILRNQVAVLQKSVDRLGALQHSIEQLIARSGFQQEAPYQDLNQHTSVPGQRDNNSRRIPIANNHDDPDPDPDSSDSDDDLDGSETRSSPLLFPLLPR</sequence>
<name>A0A9W9L706_9EURO</name>
<feature type="region of interest" description="Disordered" evidence="1">
    <location>
        <begin position="1"/>
        <end position="72"/>
    </location>
</feature>
<proteinExistence type="predicted"/>
<keyword evidence="3" id="KW-1185">Reference proteome</keyword>
<dbReference type="GeneID" id="81401186"/>
<evidence type="ECO:0000313" key="3">
    <source>
        <dbReference type="Proteomes" id="UP001149079"/>
    </source>
</evidence>
<organism evidence="2 3">
    <name type="scientific">Penicillium bovifimosum</name>
    <dbReference type="NCBI Taxonomy" id="126998"/>
    <lineage>
        <taxon>Eukaryota</taxon>
        <taxon>Fungi</taxon>
        <taxon>Dikarya</taxon>
        <taxon>Ascomycota</taxon>
        <taxon>Pezizomycotina</taxon>
        <taxon>Eurotiomycetes</taxon>
        <taxon>Eurotiomycetidae</taxon>
        <taxon>Eurotiales</taxon>
        <taxon>Aspergillaceae</taxon>
        <taxon>Penicillium</taxon>
    </lineage>
</organism>
<protein>
    <submittedName>
        <fullName evidence="2">Uncharacterized protein</fullName>
    </submittedName>
</protein>
<reference evidence="2" key="2">
    <citation type="journal article" date="2023" name="IMA Fungus">
        <title>Comparative genomic study of the Penicillium genus elucidates a diverse pangenome and 15 lateral gene transfer events.</title>
        <authorList>
            <person name="Petersen C."/>
            <person name="Sorensen T."/>
            <person name="Nielsen M.R."/>
            <person name="Sondergaard T.E."/>
            <person name="Sorensen J.L."/>
            <person name="Fitzpatrick D.A."/>
            <person name="Frisvad J.C."/>
            <person name="Nielsen K.L."/>
        </authorList>
    </citation>
    <scope>NUCLEOTIDE SEQUENCE</scope>
    <source>
        <strain evidence="2">IBT 22155</strain>
    </source>
</reference>
<evidence type="ECO:0000313" key="2">
    <source>
        <dbReference type="EMBL" id="KAJ5142485.1"/>
    </source>
</evidence>
<evidence type="ECO:0000256" key="1">
    <source>
        <dbReference type="SAM" id="MobiDB-lite"/>
    </source>
</evidence>
<gene>
    <name evidence="2" type="ORF">N7515_001272</name>
</gene>
<feature type="region of interest" description="Disordered" evidence="1">
    <location>
        <begin position="278"/>
        <end position="333"/>
    </location>
</feature>
<dbReference type="EMBL" id="JAPQKL010000002">
    <property type="protein sequence ID" value="KAJ5142485.1"/>
    <property type="molecule type" value="Genomic_DNA"/>
</dbReference>
<dbReference type="Proteomes" id="UP001149079">
    <property type="component" value="Unassembled WGS sequence"/>
</dbReference>
<feature type="region of interest" description="Disordered" evidence="1">
    <location>
        <begin position="89"/>
        <end position="108"/>
    </location>
</feature>